<evidence type="ECO:0000313" key="2">
    <source>
        <dbReference type="EMBL" id="CAD7263791.1"/>
    </source>
</evidence>
<organism evidence="2">
    <name type="scientific">Timema shepardi</name>
    <name type="common">Walking stick</name>
    <dbReference type="NCBI Taxonomy" id="629360"/>
    <lineage>
        <taxon>Eukaryota</taxon>
        <taxon>Metazoa</taxon>
        <taxon>Ecdysozoa</taxon>
        <taxon>Arthropoda</taxon>
        <taxon>Hexapoda</taxon>
        <taxon>Insecta</taxon>
        <taxon>Pterygota</taxon>
        <taxon>Neoptera</taxon>
        <taxon>Polyneoptera</taxon>
        <taxon>Phasmatodea</taxon>
        <taxon>Timematodea</taxon>
        <taxon>Timematoidea</taxon>
        <taxon>Timematidae</taxon>
        <taxon>Timema</taxon>
    </lineage>
</organism>
<protein>
    <submittedName>
        <fullName evidence="2">Uncharacterized protein</fullName>
    </submittedName>
</protein>
<reference evidence="2" key="1">
    <citation type="submission" date="2020-11" db="EMBL/GenBank/DDBJ databases">
        <authorList>
            <person name="Tran Van P."/>
        </authorList>
    </citation>
    <scope>NUCLEOTIDE SEQUENCE</scope>
</reference>
<name>A0A7R9B046_TIMSH</name>
<evidence type="ECO:0000256" key="1">
    <source>
        <dbReference type="SAM" id="MobiDB-lite"/>
    </source>
</evidence>
<sequence length="246" mass="26594">MYHLSVSASLVTRVTTRFKRNLKGVQVGMRLGKISLQSSFNMTSALANYATEAGAERGADLVRASVSLLYPSHGSGCVVACMCIPFDGERSRSDLVRLGESCCIIMQLRRATCSKENVRATYATSLTATGYGTILKQDPAAGSRHTSQSMTSLEQSQPVEEDISSDRDFLQELLRVSEDDPTLILHHLEASPACNSGDNYMSAVTRVRARGSRKAGTLGIVCSTCSDCSLSLWDPDVLDDVTRVQA</sequence>
<proteinExistence type="predicted"/>
<accession>A0A7R9B046</accession>
<gene>
    <name evidence="2" type="ORF">TSIB3V08_LOCUS7861</name>
</gene>
<dbReference type="AlphaFoldDB" id="A0A7R9B046"/>
<feature type="region of interest" description="Disordered" evidence="1">
    <location>
        <begin position="138"/>
        <end position="160"/>
    </location>
</feature>
<dbReference type="EMBL" id="OC003855">
    <property type="protein sequence ID" value="CAD7263791.1"/>
    <property type="molecule type" value="Genomic_DNA"/>
</dbReference>
<feature type="compositionally biased region" description="Polar residues" evidence="1">
    <location>
        <begin position="144"/>
        <end position="158"/>
    </location>
</feature>